<dbReference type="AlphaFoldDB" id="A0A5M9JZC8"/>
<organism evidence="1 2">
    <name type="scientific">Monilinia fructicola</name>
    <name type="common">Brown rot fungus</name>
    <name type="synonym">Ciboria fructicola</name>
    <dbReference type="NCBI Taxonomy" id="38448"/>
    <lineage>
        <taxon>Eukaryota</taxon>
        <taxon>Fungi</taxon>
        <taxon>Dikarya</taxon>
        <taxon>Ascomycota</taxon>
        <taxon>Pezizomycotina</taxon>
        <taxon>Leotiomycetes</taxon>
        <taxon>Helotiales</taxon>
        <taxon>Sclerotiniaceae</taxon>
        <taxon>Monilinia</taxon>
    </lineage>
</organism>
<name>A0A5M9JZC8_MONFR</name>
<sequence length="146" mass="16959">MLCRNPETHCDYLLHTKHIKAQTRPPTPCTNLCDRHRDKTKEPEHSHVQIYLALGHFCGRVENTHTHARARADREREKKNRTHSTTLAHISILIRAFGIRLTTATSRTTLIYENLKALHVERYGYDLLTVNVCMYVCPLSVDICKR</sequence>
<comment type="caution">
    <text evidence="1">The sequence shown here is derived from an EMBL/GenBank/DDBJ whole genome shotgun (WGS) entry which is preliminary data.</text>
</comment>
<accession>A0A5M9JZC8</accession>
<keyword evidence="2" id="KW-1185">Reference proteome</keyword>
<proteinExistence type="predicted"/>
<dbReference type="Proteomes" id="UP000322873">
    <property type="component" value="Unassembled WGS sequence"/>
</dbReference>
<gene>
    <name evidence="1" type="ORF">EYC84_005553</name>
</gene>
<evidence type="ECO:0000313" key="1">
    <source>
        <dbReference type="EMBL" id="KAA8574017.1"/>
    </source>
</evidence>
<protein>
    <submittedName>
        <fullName evidence="1">Uncharacterized protein</fullName>
    </submittedName>
</protein>
<reference evidence="1 2" key="1">
    <citation type="submission" date="2019-06" db="EMBL/GenBank/DDBJ databases">
        <title>Genome Sequence of the Brown Rot Fungal Pathogen Monilinia fructicola.</title>
        <authorList>
            <person name="De Miccolis Angelini R.M."/>
            <person name="Landi L."/>
            <person name="Abate D."/>
            <person name="Pollastro S."/>
            <person name="Romanazzi G."/>
            <person name="Faretra F."/>
        </authorList>
    </citation>
    <scope>NUCLEOTIDE SEQUENCE [LARGE SCALE GENOMIC DNA]</scope>
    <source>
        <strain evidence="1 2">Mfrc123</strain>
    </source>
</reference>
<evidence type="ECO:0000313" key="2">
    <source>
        <dbReference type="Proteomes" id="UP000322873"/>
    </source>
</evidence>
<dbReference type="EMBL" id="VICG01000003">
    <property type="protein sequence ID" value="KAA8574017.1"/>
    <property type="molecule type" value="Genomic_DNA"/>
</dbReference>